<sequence>MFWNKKNKNSETKPKKIKQERSLKQSTLKRDLQAVRNTSVMNFGFNSNSGSNINFLLMKALPTFRAFSRDAVLKNPIGRKYMNLSVDGVVGSDGLYVKPSVEIDGTEEEINGINLTLEKLFDRWAYDADRFSVDGSLSFDLFQQNAEKVRVQDGECFIRIHNINNTIKLEILDTVRLLQLNNQRLSNGNYISNGIEFDKWHKPVNYYFCKFDPVTYTYITGDYEVIPAAEICHYFIADQQGQERGLPDMVATSKLMEDLKNFTEAALTAKRVSASSMAFITNNNDTTSTDLLGADEREEVTPVYTEYFEAGFIGELAEGQDIKTVTPTNGVDGIDQFTNELMNQISMGLNITKQALLSDTSNASFSASRLTEKLQQTTFRTRTNVLISKVLKPIYIAWLKNEMLNNNKLNLSFSSFDDLICARYISQKPISLDPVKDIQAELLQLEAGIKSKTQVIAELGGDPVKVLAEVQAEKDKENKNKEVIQDGNEKPEEGTNETPTGD</sequence>
<organism evidence="2 3">
    <name type="scientific">Shigella sonnei</name>
    <dbReference type="NCBI Taxonomy" id="624"/>
    <lineage>
        <taxon>Bacteria</taxon>
        <taxon>Pseudomonadati</taxon>
        <taxon>Pseudomonadota</taxon>
        <taxon>Gammaproteobacteria</taxon>
        <taxon>Enterobacterales</taxon>
        <taxon>Enterobacteriaceae</taxon>
        <taxon>Shigella</taxon>
    </lineage>
</organism>
<feature type="compositionally biased region" description="Basic and acidic residues" evidence="1">
    <location>
        <begin position="475"/>
        <end position="493"/>
    </location>
</feature>
<dbReference type="EMBL" id="FTXV01000217">
    <property type="protein sequence ID" value="SJE58143.1"/>
    <property type="molecule type" value="Genomic_DNA"/>
</dbReference>
<dbReference type="Proteomes" id="UP000187717">
    <property type="component" value="Unassembled WGS sequence"/>
</dbReference>
<dbReference type="Pfam" id="PF05136">
    <property type="entry name" value="Phage_portal_2"/>
    <property type="match status" value="1"/>
</dbReference>
<gene>
    <name evidence="2" type="ORF">SAMEA3356023_04468</name>
</gene>
<protein>
    <submittedName>
        <fullName evidence="2">Phage portal protein, lambda family</fullName>
    </submittedName>
</protein>
<feature type="region of interest" description="Disordered" evidence="1">
    <location>
        <begin position="475"/>
        <end position="502"/>
    </location>
</feature>
<comment type="caution">
    <text evidence="2">The sequence shown here is derived from an EMBL/GenBank/DDBJ whole genome shotgun (WGS) entry which is preliminary data.</text>
</comment>
<dbReference type="RefSeq" id="WP_000498731.1">
    <property type="nucleotide sequence ID" value="NZ_CATNOL010000105.1"/>
</dbReference>
<reference evidence="2 3" key="1">
    <citation type="submission" date="2017-01" db="EMBL/GenBank/DDBJ databases">
        <authorList>
            <consortium name="Pathogen Informatics"/>
        </authorList>
    </citation>
    <scope>NUCLEOTIDE SEQUENCE [LARGE SCALE GENOMIC DNA]</scope>
    <source>
        <strain evidence="2 3">3626STDY6095480</strain>
    </source>
</reference>
<feature type="compositionally biased region" description="Basic and acidic residues" evidence="1">
    <location>
        <begin position="8"/>
        <end position="23"/>
    </location>
</feature>
<dbReference type="InterPro" id="IPR006429">
    <property type="entry name" value="Phage_lambda_portal"/>
</dbReference>
<evidence type="ECO:0000313" key="3">
    <source>
        <dbReference type="Proteomes" id="UP000187717"/>
    </source>
</evidence>
<evidence type="ECO:0000256" key="1">
    <source>
        <dbReference type="SAM" id="MobiDB-lite"/>
    </source>
</evidence>
<proteinExistence type="predicted"/>
<accession>A0ABD7MMW5</accession>
<feature type="region of interest" description="Disordered" evidence="1">
    <location>
        <begin position="1"/>
        <end position="23"/>
    </location>
</feature>
<dbReference type="NCBIfam" id="TIGR01539">
    <property type="entry name" value="portal_lambda"/>
    <property type="match status" value="1"/>
</dbReference>
<dbReference type="AlphaFoldDB" id="A0ABD7MMW5"/>
<name>A0ABD7MMW5_SHISO</name>
<evidence type="ECO:0000313" key="2">
    <source>
        <dbReference type="EMBL" id="SJE58143.1"/>
    </source>
</evidence>